<dbReference type="InterPro" id="IPR035979">
    <property type="entry name" value="RBD_domain_sf"/>
</dbReference>
<dbReference type="KEGG" id="lak:106181744"/>
<dbReference type="Gene3D" id="3.30.70.330">
    <property type="match status" value="1"/>
</dbReference>
<dbReference type="Proteomes" id="UP000085678">
    <property type="component" value="Unplaced"/>
</dbReference>
<feature type="compositionally biased region" description="Basic and acidic residues" evidence="2">
    <location>
        <begin position="175"/>
        <end position="199"/>
    </location>
</feature>
<feature type="compositionally biased region" description="Gly residues" evidence="2">
    <location>
        <begin position="536"/>
        <end position="552"/>
    </location>
</feature>
<feature type="domain" description="RRM" evidence="3">
    <location>
        <begin position="30"/>
        <end position="101"/>
    </location>
</feature>
<evidence type="ECO:0000313" key="5">
    <source>
        <dbReference type="RefSeq" id="XP_013421666.1"/>
    </source>
</evidence>
<evidence type="ECO:0000313" key="4">
    <source>
        <dbReference type="Proteomes" id="UP000085678"/>
    </source>
</evidence>
<proteinExistence type="predicted"/>
<feature type="region of interest" description="Disordered" evidence="2">
    <location>
        <begin position="423"/>
        <end position="450"/>
    </location>
</feature>
<evidence type="ECO:0000256" key="2">
    <source>
        <dbReference type="SAM" id="MobiDB-lite"/>
    </source>
</evidence>
<feature type="compositionally biased region" description="Basic and acidic residues" evidence="2">
    <location>
        <begin position="100"/>
        <end position="156"/>
    </location>
</feature>
<dbReference type="AlphaFoldDB" id="A0A1S3KGA3"/>
<dbReference type="PANTHER" id="PTHR23295">
    <property type="entry name" value="NUCLEAR RECEPTOR COACTIVATOR 5-RELATED"/>
    <property type="match status" value="1"/>
</dbReference>
<keyword evidence="4" id="KW-1185">Reference proteome</keyword>
<dbReference type="KEGG" id="lak:106181747"/>
<dbReference type="RefSeq" id="XP_013421666.1">
    <property type="nucleotide sequence ID" value="XM_013566212.1"/>
</dbReference>
<dbReference type="STRING" id="7574.A0A1S3KGA3"/>
<accession>A0A1S3KGA3</accession>
<dbReference type="GeneID" id="106181744"/>
<dbReference type="InterPro" id="IPR052600">
    <property type="entry name" value="Nuc_rcpt_coact/corep"/>
</dbReference>
<dbReference type="SMART" id="SM00360">
    <property type="entry name" value="RRM"/>
    <property type="match status" value="1"/>
</dbReference>
<dbReference type="GeneID" id="106181747"/>
<reference evidence="5 6" key="1">
    <citation type="submission" date="2025-04" db="UniProtKB">
        <authorList>
            <consortium name="RefSeq"/>
        </authorList>
    </citation>
    <scope>IDENTIFICATION</scope>
    <source>
        <tissue evidence="5 6">Gonads</tissue>
    </source>
</reference>
<dbReference type="CDD" id="cd12341">
    <property type="entry name" value="RRM_hnRNPC_like"/>
    <property type="match status" value="1"/>
</dbReference>
<dbReference type="SUPFAM" id="SSF54928">
    <property type="entry name" value="RNA-binding domain, RBD"/>
    <property type="match status" value="1"/>
</dbReference>
<feature type="region of interest" description="Disordered" evidence="2">
    <location>
        <begin position="100"/>
        <end position="214"/>
    </location>
</feature>
<evidence type="ECO:0000313" key="7">
    <source>
        <dbReference type="RefSeq" id="XP_013421670.1"/>
    </source>
</evidence>
<organism evidence="4 7">
    <name type="scientific">Lingula anatina</name>
    <name type="common">Brachiopod</name>
    <name type="synonym">Lingula unguis</name>
    <dbReference type="NCBI Taxonomy" id="7574"/>
    <lineage>
        <taxon>Eukaryota</taxon>
        <taxon>Metazoa</taxon>
        <taxon>Spiralia</taxon>
        <taxon>Lophotrochozoa</taxon>
        <taxon>Brachiopoda</taxon>
        <taxon>Linguliformea</taxon>
        <taxon>Lingulata</taxon>
        <taxon>Lingulida</taxon>
        <taxon>Linguloidea</taxon>
        <taxon>Lingulidae</taxon>
        <taxon>Lingula</taxon>
    </lineage>
</organism>
<dbReference type="PROSITE" id="PS50102">
    <property type="entry name" value="RRM"/>
    <property type="match status" value="1"/>
</dbReference>
<keyword evidence="1" id="KW-0694">RNA-binding</keyword>
<dbReference type="OrthoDB" id="10044938at2759"/>
<feature type="compositionally biased region" description="Low complexity" evidence="2">
    <location>
        <begin position="557"/>
        <end position="568"/>
    </location>
</feature>
<dbReference type="InterPro" id="IPR012677">
    <property type="entry name" value="Nucleotide-bd_a/b_plait_sf"/>
</dbReference>
<dbReference type="Gene3D" id="3.40.50.800">
    <property type="entry name" value="Anticodon-binding domain"/>
    <property type="match status" value="1"/>
</dbReference>
<feature type="region of interest" description="Disordered" evidence="2">
    <location>
        <begin position="1"/>
        <end position="22"/>
    </location>
</feature>
<dbReference type="RefSeq" id="XP_013421669.1">
    <property type="nucleotide sequence ID" value="XM_013566215.1"/>
</dbReference>
<dbReference type="InterPro" id="IPR036621">
    <property type="entry name" value="Anticodon-bd_dom_sf"/>
</dbReference>
<feature type="compositionally biased region" description="Pro residues" evidence="2">
    <location>
        <begin position="161"/>
        <end position="172"/>
    </location>
</feature>
<name>A0A1S3KGA3_LINAN</name>
<gene>
    <name evidence="6 7" type="primary">LOC106181747</name>
    <name evidence="5" type="synonym">LOC106181744</name>
</gene>
<evidence type="ECO:0000313" key="6">
    <source>
        <dbReference type="RefSeq" id="XP_013421669.1"/>
    </source>
</evidence>
<protein>
    <submittedName>
        <fullName evidence="5 6">Nuclear receptor coactivator 5-like isoform X1</fullName>
    </submittedName>
</protein>
<dbReference type="PANTHER" id="PTHR23295:SF6">
    <property type="entry name" value="NEOSIN, ISOFORM A"/>
    <property type="match status" value="1"/>
</dbReference>
<feature type="region of interest" description="Disordered" evidence="2">
    <location>
        <begin position="535"/>
        <end position="581"/>
    </location>
</feature>
<dbReference type="Pfam" id="PF00076">
    <property type="entry name" value="RRM_1"/>
    <property type="match status" value="1"/>
</dbReference>
<dbReference type="SUPFAM" id="SSF52954">
    <property type="entry name" value="Class II aaRS ABD-related"/>
    <property type="match status" value="1"/>
</dbReference>
<evidence type="ECO:0000256" key="1">
    <source>
        <dbReference type="PROSITE-ProRule" id="PRU00176"/>
    </source>
</evidence>
<dbReference type="RefSeq" id="XP_013421670.1">
    <property type="nucleotide sequence ID" value="XM_013566216.1"/>
</dbReference>
<sequence>MSRERERARGPPVRDERTITNSDDPKLLYSRVFIGNLPTDKMTEGELETMFKKYGKVLGTSLHKGYGFVQYGKEEEAREAVRLENGGLYKGFRIDVKIASEGRSQRGGPRRERDISAGRGLAPRDRSPLRDPYEDRLRDPLRDPYRRDDPYARDPYLDDPYGPPPRRPPPLDDPYLDRYARDDPYRRPPPFDDGRDPYRDPYYPPPPVGAPEAERPPFDCCILMKSPQQRAYGDMITRRLKTFSVLTDMREIPEGTTPQIMIDDLVRRGILYAIIINSQNEVHRSLTLNILHGTPQEHRNMPLDDAMSLVARNYEQYLKELRAKAPVPPPKVDFTPPDPSIAYLLNLMADGRQLTLEELEKVLKYVKERRDQMLPKRGASNGVSAGGGAGETGALRDEKSLLQQQAQLQAKILSILNPNSGVPSSQGVGMAAQEPQVPQQQSAQAGGVGLNLDNPSIQKALDSLIQSGPNLLKNITSISTGGSTSGQSTMSQAGYGGGGQARAMGGYGGQQQGYGGASGYGAAQQGYGAQAQQGYGAQGQQGYGGGGGGPAGLLGDRPAAQMQQQQRMGMGGQGGRPRPLM</sequence>
<dbReference type="InterPro" id="IPR000504">
    <property type="entry name" value="RRM_dom"/>
</dbReference>
<dbReference type="GO" id="GO:0003723">
    <property type="term" value="F:RNA binding"/>
    <property type="evidence" value="ECO:0007669"/>
    <property type="project" value="UniProtKB-UniRule"/>
</dbReference>
<feature type="compositionally biased region" description="Low complexity" evidence="2">
    <location>
        <begin position="431"/>
        <end position="445"/>
    </location>
</feature>
<evidence type="ECO:0000259" key="3">
    <source>
        <dbReference type="PROSITE" id="PS50102"/>
    </source>
</evidence>